<keyword evidence="3" id="KW-0121">Carboxypeptidase</keyword>
<dbReference type="GO" id="GO:0006508">
    <property type="term" value="P:proteolysis"/>
    <property type="evidence" value="ECO:0007669"/>
    <property type="project" value="UniProtKB-KW"/>
</dbReference>
<evidence type="ECO:0000256" key="11">
    <source>
        <dbReference type="ARBA" id="ARBA00023316"/>
    </source>
</evidence>
<comment type="similarity">
    <text evidence="2">In the N-terminal section; belongs to the glycosyltransferase 51 family.</text>
</comment>
<evidence type="ECO:0000256" key="1">
    <source>
        <dbReference type="ARBA" id="ARBA00007090"/>
    </source>
</evidence>
<evidence type="ECO:0000256" key="12">
    <source>
        <dbReference type="ARBA" id="ARBA00034000"/>
    </source>
</evidence>
<gene>
    <name evidence="18" type="ORF">GCM10010334_41670</name>
</gene>
<dbReference type="Pfam" id="PF00912">
    <property type="entry name" value="Transgly"/>
    <property type="match status" value="1"/>
</dbReference>
<comment type="similarity">
    <text evidence="1">In the C-terminal section; belongs to the transpeptidase family.</text>
</comment>
<evidence type="ECO:0000256" key="3">
    <source>
        <dbReference type="ARBA" id="ARBA00022645"/>
    </source>
</evidence>
<dbReference type="SUPFAM" id="SSF53955">
    <property type="entry name" value="Lysozyme-like"/>
    <property type="match status" value="1"/>
</dbReference>
<reference evidence="18" key="1">
    <citation type="journal article" date="2014" name="Int. J. Syst. Evol. Microbiol.">
        <title>Complete genome sequence of Corynebacterium casei LMG S-19264T (=DSM 44701T), isolated from a smear-ripened cheese.</title>
        <authorList>
            <consortium name="US DOE Joint Genome Institute (JGI-PGF)"/>
            <person name="Walter F."/>
            <person name="Albersmeier A."/>
            <person name="Kalinowski J."/>
            <person name="Ruckert C."/>
        </authorList>
    </citation>
    <scope>NUCLEOTIDE SEQUENCE</scope>
    <source>
        <strain evidence="18">JCM 4637</strain>
    </source>
</reference>
<keyword evidence="8" id="KW-0133">Cell shape</keyword>
<sequence>MGDNRIGKRNISSHKSAPRRCGTVNEELTPRMARRPIRLRVPRVDYPRKGRSGWRRWVPSWRQTGGGALAGCAALAGAFVVVYVSVEIPDENAEARRQGTVYYWADNSQMVSVGAVNRQNVTLADIPDSVEHAVVAAENETFYEDSGVSLKGIGRAALSIVKGGETQGGSTITQQYVKNTYLSQEQSAKRKVREFFISLKLSNQRSKEEILQGYLNTSWFGRGANGIQAAAHAYYGIPAKDLNPSQAALLAALLKGAEEYDPAGGGGNHARAVERWKWILDRQVETGAMTRAERDTYQEFPEPRRTAKPTSLGGQTGYLVDIANKYVKKRSGLTDKDLARGGYKVHTTFDKAKVRALEHAVRKVRDRDLDPKKRAEDRHVEVGAASVRADGAVVAVYGGADAVTRFVNNADTAGVPVGSAFKPFVLAAGLQYDDAVTLESGFDPSGRLVKVAVGGVPVGTPGVRADRGARPTTLYDALQKQGNATYTQLAKHVGLDKVKELAVRAGLHESSLARLDKSFPLGTSTPSAVRMANAYTAFSNRGLRAEPYAVTGVTRDGEEVEGFEKPVPQRAMDTEVANNVNSALSAVAWNALTRDRQLEALSSPDLRAISAGTTGEGDRMRSAWFVGHAQDTTTAVTMFRTKPDTPQLLGMQGVGGPDSGRGNVFPQRIWTEYVTGREDPSGAKHPVDEG</sequence>
<dbReference type="GO" id="GO:0071555">
    <property type="term" value="P:cell wall organization"/>
    <property type="evidence" value="ECO:0007669"/>
    <property type="project" value="UniProtKB-KW"/>
</dbReference>
<reference evidence="18" key="2">
    <citation type="submission" date="2020-09" db="EMBL/GenBank/DDBJ databases">
        <authorList>
            <person name="Sun Q."/>
            <person name="Ohkuma M."/>
        </authorList>
    </citation>
    <scope>NUCLEOTIDE SEQUENCE</scope>
    <source>
        <strain evidence="18">JCM 4637</strain>
    </source>
</reference>
<keyword evidence="6" id="KW-0808">Transferase</keyword>
<keyword evidence="5" id="KW-0328">Glycosyltransferase</keyword>
<dbReference type="Gene3D" id="3.40.710.10">
    <property type="entry name" value="DD-peptidase/beta-lactamase superfamily"/>
    <property type="match status" value="1"/>
</dbReference>
<dbReference type="InterPro" id="IPR023346">
    <property type="entry name" value="Lysozyme-like_dom_sf"/>
</dbReference>
<dbReference type="GO" id="GO:0008360">
    <property type="term" value="P:regulation of cell shape"/>
    <property type="evidence" value="ECO:0007669"/>
    <property type="project" value="UniProtKB-KW"/>
</dbReference>
<keyword evidence="11" id="KW-0961">Cell wall biogenesis/degradation</keyword>
<dbReference type="InterPro" id="IPR001460">
    <property type="entry name" value="PCN-bd_Tpept"/>
</dbReference>
<keyword evidence="15" id="KW-1133">Transmembrane helix</keyword>
<proteinExistence type="inferred from homology"/>
<evidence type="ECO:0000313" key="18">
    <source>
        <dbReference type="EMBL" id="GHC98824.1"/>
    </source>
</evidence>
<comment type="caution">
    <text evidence="18">The sequence shown here is derived from an EMBL/GenBank/DDBJ whole genome shotgun (WGS) entry which is preliminary data.</text>
</comment>
<feature type="compositionally biased region" description="Basic residues" evidence="14">
    <location>
        <begin position="7"/>
        <end position="18"/>
    </location>
</feature>
<keyword evidence="10" id="KW-0511">Multifunctional enzyme</keyword>
<dbReference type="InterPro" id="IPR036950">
    <property type="entry name" value="PBP_transglycosylase"/>
</dbReference>
<dbReference type="Pfam" id="PF00905">
    <property type="entry name" value="Transpeptidase"/>
    <property type="match status" value="1"/>
</dbReference>
<protein>
    <submittedName>
        <fullName evidence="18">Penicillin-binding protein</fullName>
    </submittedName>
</protein>
<organism evidence="18 19">
    <name type="scientific">Streptomyces finlayi</name>
    <dbReference type="NCBI Taxonomy" id="67296"/>
    <lineage>
        <taxon>Bacteria</taxon>
        <taxon>Bacillati</taxon>
        <taxon>Actinomycetota</taxon>
        <taxon>Actinomycetes</taxon>
        <taxon>Kitasatosporales</taxon>
        <taxon>Streptomycetaceae</taxon>
        <taxon>Streptomyces</taxon>
    </lineage>
</organism>
<dbReference type="GO" id="GO:0009252">
    <property type="term" value="P:peptidoglycan biosynthetic process"/>
    <property type="evidence" value="ECO:0007669"/>
    <property type="project" value="UniProtKB-KW"/>
</dbReference>
<evidence type="ECO:0000256" key="9">
    <source>
        <dbReference type="ARBA" id="ARBA00022984"/>
    </source>
</evidence>
<evidence type="ECO:0000256" key="7">
    <source>
        <dbReference type="ARBA" id="ARBA00022801"/>
    </source>
</evidence>
<dbReference type="FunFam" id="1.10.3810.10:FF:000001">
    <property type="entry name" value="Penicillin-binding protein 1A"/>
    <property type="match status" value="1"/>
</dbReference>
<dbReference type="EMBL" id="BMVC01000008">
    <property type="protein sequence ID" value="GHC98824.1"/>
    <property type="molecule type" value="Genomic_DNA"/>
</dbReference>
<evidence type="ECO:0000256" key="13">
    <source>
        <dbReference type="ARBA" id="ARBA00049902"/>
    </source>
</evidence>
<evidence type="ECO:0000256" key="6">
    <source>
        <dbReference type="ARBA" id="ARBA00022679"/>
    </source>
</evidence>
<comment type="catalytic activity">
    <reaction evidence="12">
        <text>Preferential cleavage: (Ac)2-L-Lys-D-Ala-|-D-Ala. Also transpeptidation of peptidyl-alanyl moieties that are N-acyl substituents of D-alanine.</text>
        <dbReference type="EC" id="3.4.16.4"/>
    </reaction>
</comment>
<evidence type="ECO:0000256" key="15">
    <source>
        <dbReference type="SAM" id="Phobius"/>
    </source>
</evidence>
<keyword evidence="4" id="KW-0645">Protease</keyword>
<dbReference type="GO" id="GO:0030288">
    <property type="term" value="C:outer membrane-bounded periplasmic space"/>
    <property type="evidence" value="ECO:0007669"/>
    <property type="project" value="TreeGrafter"/>
</dbReference>
<name>A0A918WZX6_9ACTN</name>
<dbReference type="Gene3D" id="1.10.3810.10">
    <property type="entry name" value="Biosynthetic peptidoglycan transglycosylase-like"/>
    <property type="match status" value="1"/>
</dbReference>
<feature type="region of interest" description="Disordered" evidence="14">
    <location>
        <begin position="1"/>
        <end position="22"/>
    </location>
</feature>
<evidence type="ECO:0000256" key="5">
    <source>
        <dbReference type="ARBA" id="ARBA00022676"/>
    </source>
</evidence>
<dbReference type="GO" id="GO:0008658">
    <property type="term" value="F:penicillin binding"/>
    <property type="evidence" value="ECO:0007669"/>
    <property type="project" value="InterPro"/>
</dbReference>
<evidence type="ECO:0000256" key="10">
    <source>
        <dbReference type="ARBA" id="ARBA00023268"/>
    </source>
</evidence>
<keyword evidence="15" id="KW-0812">Transmembrane</keyword>
<evidence type="ECO:0000256" key="4">
    <source>
        <dbReference type="ARBA" id="ARBA00022670"/>
    </source>
</evidence>
<keyword evidence="9" id="KW-0573">Peptidoglycan synthesis</keyword>
<evidence type="ECO:0000313" key="19">
    <source>
        <dbReference type="Proteomes" id="UP000638353"/>
    </source>
</evidence>
<dbReference type="GO" id="GO:0008955">
    <property type="term" value="F:peptidoglycan glycosyltransferase activity"/>
    <property type="evidence" value="ECO:0007669"/>
    <property type="project" value="UniProtKB-EC"/>
</dbReference>
<evidence type="ECO:0000256" key="8">
    <source>
        <dbReference type="ARBA" id="ARBA00022960"/>
    </source>
</evidence>
<keyword evidence="7" id="KW-0378">Hydrolase</keyword>
<dbReference type="PANTHER" id="PTHR32282:SF34">
    <property type="entry name" value="PENICILLIN-BINDING PROTEIN 1A"/>
    <property type="match status" value="1"/>
</dbReference>
<evidence type="ECO:0000256" key="2">
    <source>
        <dbReference type="ARBA" id="ARBA00007739"/>
    </source>
</evidence>
<evidence type="ECO:0000259" key="16">
    <source>
        <dbReference type="Pfam" id="PF00905"/>
    </source>
</evidence>
<dbReference type="InterPro" id="IPR012338">
    <property type="entry name" value="Beta-lactam/transpept-like"/>
</dbReference>
<keyword evidence="15" id="KW-0472">Membrane</keyword>
<comment type="catalytic activity">
    <reaction evidence="13">
        <text>[GlcNAc-(1-&gt;4)-Mur2Ac(oyl-L-Ala-gamma-D-Glu-L-Lys-D-Ala-D-Ala)](n)-di-trans,octa-cis-undecaprenyl diphosphate + beta-D-GlcNAc-(1-&gt;4)-Mur2Ac(oyl-L-Ala-gamma-D-Glu-L-Lys-D-Ala-D-Ala)-di-trans,octa-cis-undecaprenyl diphosphate = [GlcNAc-(1-&gt;4)-Mur2Ac(oyl-L-Ala-gamma-D-Glu-L-Lys-D-Ala-D-Ala)](n+1)-di-trans,octa-cis-undecaprenyl diphosphate + di-trans,octa-cis-undecaprenyl diphosphate + H(+)</text>
        <dbReference type="Rhea" id="RHEA:23708"/>
        <dbReference type="Rhea" id="RHEA-COMP:9602"/>
        <dbReference type="Rhea" id="RHEA-COMP:9603"/>
        <dbReference type="ChEBI" id="CHEBI:15378"/>
        <dbReference type="ChEBI" id="CHEBI:58405"/>
        <dbReference type="ChEBI" id="CHEBI:60033"/>
        <dbReference type="ChEBI" id="CHEBI:78435"/>
        <dbReference type="EC" id="2.4.99.28"/>
    </reaction>
</comment>
<feature type="domain" description="Penicillin-binding protein transpeptidase" evidence="16">
    <location>
        <begin position="390"/>
        <end position="638"/>
    </location>
</feature>
<evidence type="ECO:0000256" key="14">
    <source>
        <dbReference type="SAM" id="MobiDB-lite"/>
    </source>
</evidence>
<feature type="transmembrane region" description="Helical" evidence="15">
    <location>
        <begin position="65"/>
        <end position="86"/>
    </location>
</feature>
<dbReference type="AlphaFoldDB" id="A0A918WZX6"/>
<dbReference type="InterPro" id="IPR001264">
    <property type="entry name" value="Glyco_trans_51"/>
</dbReference>
<evidence type="ECO:0000259" key="17">
    <source>
        <dbReference type="Pfam" id="PF00912"/>
    </source>
</evidence>
<dbReference type="SUPFAM" id="SSF56601">
    <property type="entry name" value="beta-lactamase/transpeptidase-like"/>
    <property type="match status" value="1"/>
</dbReference>
<dbReference type="PANTHER" id="PTHR32282">
    <property type="entry name" value="BINDING PROTEIN TRANSPEPTIDASE, PUTATIVE-RELATED"/>
    <property type="match status" value="1"/>
</dbReference>
<accession>A0A918WZX6</accession>
<dbReference type="Proteomes" id="UP000638353">
    <property type="component" value="Unassembled WGS sequence"/>
</dbReference>
<feature type="domain" description="Glycosyl transferase family 51" evidence="17">
    <location>
        <begin position="115"/>
        <end position="282"/>
    </location>
</feature>
<dbReference type="InterPro" id="IPR050396">
    <property type="entry name" value="Glycosyltr_51/Transpeptidase"/>
</dbReference>
<dbReference type="GO" id="GO:0009002">
    <property type="term" value="F:serine-type D-Ala-D-Ala carboxypeptidase activity"/>
    <property type="evidence" value="ECO:0007669"/>
    <property type="project" value="UniProtKB-EC"/>
</dbReference>